<evidence type="ECO:0000313" key="2">
    <source>
        <dbReference type="Proteomes" id="UP000317257"/>
    </source>
</evidence>
<proteinExistence type="predicted"/>
<accession>A0A5C6G2J5</accession>
<dbReference type="Proteomes" id="UP000317257">
    <property type="component" value="Unassembled WGS sequence"/>
</dbReference>
<protein>
    <submittedName>
        <fullName evidence="1">Uncharacterized protein</fullName>
    </submittedName>
</protein>
<dbReference type="AlphaFoldDB" id="A0A5C6G2J5"/>
<sequence>MAYQEHQGEQNQELRECIKTQNGQTPDTIYKVCPITRIAECFLPYSQTANKRYTSGQNDHKKTAIEQCCLLQSYDLFNCRLFELVASDGLEDSEE</sequence>
<reference evidence="2" key="1">
    <citation type="submission" date="2018-12" db="EMBL/GenBank/DDBJ databases">
        <title>The complete genome of Metarhizium rileyi, a key fungal pathogen of Lepidoptera.</title>
        <authorList>
            <person name="Binneck E."/>
            <person name="Lastra C.C.L."/>
            <person name="Sosa-Gomez D.R."/>
        </authorList>
    </citation>
    <scope>NUCLEOTIDE SEQUENCE [LARGE SCALE GENOMIC DNA]</scope>
    <source>
        <strain evidence="2">Cep018-CH2</strain>
    </source>
</reference>
<gene>
    <name evidence="1" type="ORF">ED733_002966</name>
</gene>
<dbReference type="EMBL" id="SBHS01000044">
    <property type="protein sequence ID" value="TWU71469.1"/>
    <property type="molecule type" value="Genomic_DNA"/>
</dbReference>
<evidence type="ECO:0000313" key="1">
    <source>
        <dbReference type="EMBL" id="TWU71469.1"/>
    </source>
</evidence>
<comment type="caution">
    <text evidence="1">The sequence shown here is derived from an EMBL/GenBank/DDBJ whole genome shotgun (WGS) entry which is preliminary data.</text>
</comment>
<organism evidence="1 2">
    <name type="scientific">Metarhizium rileyi (strain RCEF 4871)</name>
    <name type="common">Nomuraea rileyi</name>
    <dbReference type="NCBI Taxonomy" id="1649241"/>
    <lineage>
        <taxon>Eukaryota</taxon>
        <taxon>Fungi</taxon>
        <taxon>Dikarya</taxon>
        <taxon>Ascomycota</taxon>
        <taxon>Pezizomycotina</taxon>
        <taxon>Sordariomycetes</taxon>
        <taxon>Hypocreomycetidae</taxon>
        <taxon>Hypocreales</taxon>
        <taxon>Clavicipitaceae</taxon>
        <taxon>Metarhizium</taxon>
    </lineage>
</organism>
<name>A0A5C6G2J5_METRR</name>